<gene>
    <name evidence="2" type="ORF">C1C91_22005</name>
</gene>
<name>A0A7Z3FJR7_AERCA</name>
<dbReference type="RefSeq" id="WP_162231307.1">
    <property type="nucleotide sequence ID" value="NZ_CAWNZH010000201.1"/>
</dbReference>
<proteinExistence type="predicted"/>
<protein>
    <submittedName>
        <fullName evidence="2">Uncharacterized protein</fullName>
    </submittedName>
</protein>
<dbReference type="AlphaFoldDB" id="A0A7Z3FJR7"/>
<sequence>MMELHDHPSLSQGPQASQPDPTPARLLMPWYQQHRDLGWESLPRLHEDRLPGRH</sequence>
<evidence type="ECO:0000313" key="2">
    <source>
        <dbReference type="EMBL" id="QLI60201.1"/>
    </source>
</evidence>
<feature type="compositionally biased region" description="Polar residues" evidence="1">
    <location>
        <begin position="9"/>
        <end position="19"/>
    </location>
</feature>
<organism evidence="2 3">
    <name type="scientific">Aeromonas caviae</name>
    <name type="common">Aeromonas punctata</name>
    <dbReference type="NCBI Taxonomy" id="648"/>
    <lineage>
        <taxon>Bacteria</taxon>
        <taxon>Pseudomonadati</taxon>
        <taxon>Pseudomonadota</taxon>
        <taxon>Gammaproteobacteria</taxon>
        <taxon>Aeromonadales</taxon>
        <taxon>Aeromonadaceae</taxon>
        <taxon>Aeromonas</taxon>
    </lineage>
</organism>
<dbReference type="EMBL" id="CP025706">
    <property type="protein sequence ID" value="QLI60201.1"/>
    <property type="molecule type" value="Genomic_DNA"/>
</dbReference>
<evidence type="ECO:0000256" key="1">
    <source>
        <dbReference type="SAM" id="MobiDB-lite"/>
    </source>
</evidence>
<dbReference type="Proteomes" id="UP000266778">
    <property type="component" value="Chromosome"/>
</dbReference>
<reference evidence="2" key="1">
    <citation type="journal article" date="2019" name="J Environ">
        <title>Genetic characterization and potential molecular dissemination mechanism of tet (31) gene in Aeromonas caviae from an oxytetracycline wastewater treatment system.</title>
        <authorList>
            <person name="Shi Y."/>
            <person name="Tian Z."/>
            <person name="Leclercq S.O."/>
            <person name="Zhang H."/>
            <person name="Yang M."/>
            <person name="Zhang Y."/>
        </authorList>
    </citation>
    <scope>NUCLEOTIDE SEQUENCE</scope>
    <source>
        <strain evidence="2">T25-39</strain>
    </source>
</reference>
<evidence type="ECO:0000313" key="3">
    <source>
        <dbReference type="Proteomes" id="UP000266778"/>
    </source>
</evidence>
<feature type="region of interest" description="Disordered" evidence="1">
    <location>
        <begin position="1"/>
        <end position="29"/>
    </location>
</feature>
<accession>A0A7Z3FJR7</accession>